<dbReference type="Proteomes" id="UP000054740">
    <property type="component" value="Unassembled WGS sequence"/>
</dbReference>
<gene>
    <name evidence="3" type="ORF">AWB70_03055</name>
</gene>
<name>A0A158H8K1_CABCO</name>
<organism evidence="3 4">
    <name type="scientific">Caballeronia cordobensis</name>
    <name type="common">Burkholderia cordobensis</name>
    <dbReference type="NCBI Taxonomy" id="1353886"/>
    <lineage>
        <taxon>Bacteria</taxon>
        <taxon>Pseudomonadati</taxon>
        <taxon>Pseudomonadota</taxon>
        <taxon>Betaproteobacteria</taxon>
        <taxon>Burkholderiales</taxon>
        <taxon>Burkholderiaceae</taxon>
        <taxon>Caballeronia</taxon>
    </lineage>
</organism>
<dbReference type="Pfam" id="PF07811">
    <property type="entry name" value="TadE"/>
    <property type="match status" value="1"/>
</dbReference>
<keyword evidence="4" id="KW-1185">Reference proteome</keyword>
<feature type="transmembrane region" description="Helical" evidence="1">
    <location>
        <begin position="30"/>
        <end position="50"/>
    </location>
</feature>
<keyword evidence="1" id="KW-1133">Transmembrane helix</keyword>
<dbReference type="AlphaFoldDB" id="A0A158H8K1"/>
<dbReference type="InterPro" id="IPR012495">
    <property type="entry name" value="TadE-like_dom"/>
</dbReference>
<dbReference type="RefSeq" id="WP_014250535.1">
    <property type="nucleotide sequence ID" value="NZ_FCNY02000007.1"/>
</dbReference>
<evidence type="ECO:0000313" key="3">
    <source>
        <dbReference type="EMBL" id="SAL40684.1"/>
    </source>
</evidence>
<proteinExistence type="predicted"/>
<reference evidence="4" key="1">
    <citation type="submission" date="2016-01" db="EMBL/GenBank/DDBJ databases">
        <authorList>
            <person name="Peeters C."/>
        </authorList>
    </citation>
    <scope>NUCLEOTIDE SEQUENCE [LARGE SCALE GENOMIC DNA]</scope>
</reference>
<protein>
    <submittedName>
        <fullName evidence="3">TadE-like protein</fullName>
    </submittedName>
</protein>
<evidence type="ECO:0000259" key="2">
    <source>
        <dbReference type="Pfam" id="PF07811"/>
    </source>
</evidence>
<evidence type="ECO:0000313" key="4">
    <source>
        <dbReference type="Proteomes" id="UP000054740"/>
    </source>
</evidence>
<evidence type="ECO:0000256" key="1">
    <source>
        <dbReference type="SAM" id="Phobius"/>
    </source>
</evidence>
<accession>A0A158H8K1</accession>
<keyword evidence="1" id="KW-0472">Membrane</keyword>
<dbReference type="EMBL" id="FCNY02000007">
    <property type="protein sequence ID" value="SAL40684.1"/>
    <property type="molecule type" value="Genomic_DNA"/>
</dbReference>
<keyword evidence="1" id="KW-0812">Transmembrane</keyword>
<sequence length="224" mass="24298">MKTACGTARAIRKKLGRLLRSERGSVSIEFVIIVPMMLLVMLGFTELYMYMRAASAVDRTAFTLANSIGQMSTVIADATDTTDANSYGSLWQDAALLAAPYQIKANGMVYVTSVCDTPTSGTCKLMNASSNLMSPGTAGMLWTASTSAWANSKNSLMTSRVSSTNPLPSTWPFRIGDSAIVVEVFLAYNPFTMTSKLISGMPGEQILYRRVYVRPRSGQPLTKQ</sequence>
<feature type="domain" description="TadE-like" evidence="2">
    <location>
        <begin position="24"/>
        <end position="61"/>
    </location>
</feature>